<dbReference type="EMBL" id="UINC01033771">
    <property type="protein sequence ID" value="SVB23560.1"/>
    <property type="molecule type" value="Genomic_DNA"/>
</dbReference>
<dbReference type="PANTHER" id="PTHR43767">
    <property type="entry name" value="LONG-CHAIN-FATTY-ACID--COA LIGASE"/>
    <property type="match status" value="1"/>
</dbReference>
<accession>A0A382CC09</accession>
<dbReference type="PANTHER" id="PTHR43767:SF1">
    <property type="entry name" value="NONRIBOSOMAL PEPTIDE SYNTHASE PES1 (EUROFUNG)-RELATED"/>
    <property type="match status" value="1"/>
</dbReference>
<reference evidence="2" key="1">
    <citation type="submission" date="2018-05" db="EMBL/GenBank/DDBJ databases">
        <authorList>
            <person name="Lanie J.A."/>
            <person name="Ng W.-L."/>
            <person name="Kazmierczak K.M."/>
            <person name="Andrzejewski T.M."/>
            <person name="Davidsen T.M."/>
            <person name="Wayne K.J."/>
            <person name="Tettelin H."/>
            <person name="Glass J.I."/>
            <person name="Rusch D."/>
            <person name="Podicherti R."/>
            <person name="Tsui H.-C.T."/>
            <person name="Winkler M.E."/>
        </authorList>
    </citation>
    <scope>NUCLEOTIDE SEQUENCE</scope>
</reference>
<feature type="domain" description="AMP-dependent synthetase/ligase" evidence="1">
    <location>
        <begin position="7"/>
        <end position="252"/>
    </location>
</feature>
<feature type="non-terminal residue" evidence="2">
    <location>
        <position position="253"/>
    </location>
</feature>
<dbReference type="Gene3D" id="3.40.50.12780">
    <property type="entry name" value="N-terminal domain of ligase-like"/>
    <property type="match status" value="1"/>
</dbReference>
<dbReference type="InterPro" id="IPR000873">
    <property type="entry name" value="AMP-dep_synth/lig_dom"/>
</dbReference>
<evidence type="ECO:0000259" key="1">
    <source>
        <dbReference type="Pfam" id="PF00501"/>
    </source>
</evidence>
<dbReference type="InterPro" id="IPR050237">
    <property type="entry name" value="ATP-dep_AMP-bd_enzyme"/>
</dbReference>
<dbReference type="InterPro" id="IPR042099">
    <property type="entry name" value="ANL_N_sf"/>
</dbReference>
<evidence type="ECO:0000313" key="2">
    <source>
        <dbReference type="EMBL" id="SVB23560.1"/>
    </source>
</evidence>
<proteinExistence type="predicted"/>
<protein>
    <recommendedName>
        <fullName evidence="1">AMP-dependent synthetase/ligase domain-containing protein</fullName>
    </recommendedName>
</protein>
<name>A0A382CC09_9ZZZZ</name>
<gene>
    <name evidence="2" type="ORF">METZ01_LOCUS176414</name>
</gene>
<dbReference type="AlphaFoldDB" id="A0A382CC09"/>
<organism evidence="2">
    <name type="scientific">marine metagenome</name>
    <dbReference type="NCBI Taxonomy" id="408172"/>
    <lineage>
        <taxon>unclassified sequences</taxon>
        <taxon>metagenomes</taxon>
        <taxon>ecological metagenomes</taxon>
    </lineage>
</organism>
<sequence>MLLHEYLEKAAGEQPDFLFSEFENKKLTYKQADKLANKLANALSGEGITKGDRFAFLSKNSVEMGVMYYAASKIGAVPVPINYRLADKEWEYIINDSGSKLIIVRSEEYTNRIEGISENLTNIKKFVGINSVIQNPLWQDFYKWIDSQSEDKPSSNVSEDDDVYQMYTSGTTGHPKGAILLQRNVAANIRQYLSSLTLPRPARTLMVAPMYHAAAMINMCGCVAIGGTLVIQEDFLPNDVVECLANEKITHTI</sequence>
<dbReference type="SUPFAM" id="SSF56801">
    <property type="entry name" value="Acetyl-CoA synthetase-like"/>
    <property type="match status" value="1"/>
</dbReference>
<dbReference type="Pfam" id="PF00501">
    <property type="entry name" value="AMP-binding"/>
    <property type="match status" value="1"/>
</dbReference>